<protein>
    <submittedName>
        <fullName evidence="8">PHB domain-containing protein</fullName>
    </submittedName>
</protein>
<dbReference type="SUPFAM" id="SSF117892">
    <property type="entry name" value="Band 7/SPFH domain"/>
    <property type="match status" value="1"/>
</dbReference>
<feature type="region of interest" description="Disordered" evidence="4">
    <location>
        <begin position="1267"/>
        <end position="1316"/>
    </location>
</feature>
<dbReference type="Proteomes" id="UP000095280">
    <property type="component" value="Unplaced"/>
</dbReference>
<dbReference type="PANTHER" id="PTHR10264:SF19">
    <property type="entry name" value="AT06885P-RELATED"/>
    <property type="match status" value="1"/>
</dbReference>
<reference evidence="8" key="1">
    <citation type="submission" date="2016-11" db="UniProtKB">
        <authorList>
            <consortium name="WormBaseParasite"/>
        </authorList>
    </citation>
    <scope>IDENTIFICATION</scope>
</reference>
<evidence type="ECO:0000256" key="1">
    <source>
        <dbReference type="ARBA" id="ARBA00004370"/>
    </source>
</evidence>
<feature type="transmembrane region" description="Helical" evidence="5">
    <location>
        <begin position="646"/>
        <end position="670"/>
    </location>
</feature>
<feature type="region of interest" description="Disordered" evidence="4">
    <location>
        <begin position="568"/>
        <end position="591"/>
    </location>
</feature>
<evidence type="ECO:0000313" key="7">
    <source>
        <dbReference type="Proteomes" id="UP000095280"/>
    </source>
</evidence>
<feature type="region of interest" description="Disordered" evidence="4">
    <location>
        <begin position="1426"/>
        <end position="1456"/>
    </location>
</feature>
<comment type="similarity">
    <text evidence="2">Belongs to the band 7/mec-2 family.</text>
</comment>
<keyword evidence="5" id="KW-1133">Transmembrane helix</keyword>
<keyword evidence="5" id="KW-0812">Transmembrane</keyword>
<dbReference type="WBParaSite" id="maker-uti_cns_0013078-snap-gene-0.2-mRNA-1">
    <property type="protein sequence ID" value="maker-uti_cns_0013078-snap-gene-0.2-mRNA-1"/>
    <property type="gene ID" value="maker-uti_cns_0013078-snap-gene-0.2"/>
</dbReference>
<dbReference type="Gene3D" id="3.30.479.30">
    <property type="entry name" value="Band 7 domain"/>
    <property type="match status" value="1"/>
</dbReference>
<feature type="transmembrane region" description="Helical" evidence="5">
    <location>
        <begin position="615"/>
        <end position="639"/>
    </location>
</feature>
<feature type="region of interest" description="Disordered" evidence="4">
    <location>
        <begin position="1510"/>
        <end position="1587"/>
    </location>
</feature>
<dbReference type="Pfam" id="PF01145">
    <property type="entry name" value="Band_7"/>
    <property type="match status" value="1"/>
</dbReference>
<dbReference type="InterPro" id="IPR001107">
    <property type="entry name" value="Band_7"/>
</dbReference>
<dbReference type="Gene3D" id="6.10.250.2090">
    <property type="match status" value="1"/>
</dbReference>
<feature type="compositionally biased region" description="Pro residues" evidence="4">
    <location>
        <begin position="1267"/>
        <end position="1281"/>
    </location>
</feature>
<feature type="region of interest" description="Disordered" evidence="4">
    <location>
        <begin position="499"/>
        <end position="536"/>
    </location>
</feature>
<keyword evidence="7" id="KW-1185">Reference proteome</keyword>
<evidence type="ECO:0000256" key="5">
    <source>
        <dbReference type="SAM" id="Phobius"/>
    </source>
</evidence>
<comment type="subcellular location">
    <subcellularLocation>
        <location evidence="1">Membrane</location>
    </subcellularLocation>
</comment>
<dbReference type="InterPro" id="IPR043202">
    <property type="entry name" value="Band-7_stomatin-like"/>
</dbReference>
<accession>A0A1I8IIL9</accession>
<dbReference type="FunFam" id="3.30.479.30:FF:000002">
    <property type="entry name" value="band 7 protein AGAP004871"/>
    <property type="match status" value="1"/>
</dbReference>
<organism evidence="7 8">
    <name type="scientific">Macrostomum lignano</name>
    <dbReference type="NCBI Taxonomy" id="282301"/>
    <lineage>
        <taxon>Eukaryota</taxon>
        <taxon>Metazoa</taxon>
        <taxon>Spiralia</taxon>
        <taxon>Lophotrochozoa</taxon>
        <taxon>Platyhelminthes</taxon>
        <taxon>Rhabditophora</taxon>
        <taxon>Macrostomorpha</taxon>
        <taxon>Macrostomida</taxon>
        <taxon>Macrostomidae</taxon>
        <taxon>Macrostomum</taxon>
    </lineage>
</organism>
<feature type="compositionally biased region" description="Pro residues" evidence="4">
    <location>
        <begin position="1560"/>
        <end position="1573"/>
    </location>
</feature>
<evidence type="ECO:0000313" key="8">
    <source>
        <dbReference type="WBParaSite" id="maker-uti_cns_0013078-snap-gene-0.2-mRNA-1"/>
    </source>
</evidence>
<dbReference type="SMART" id="SM00244">
    <property type="entry name" value="PHB"/>
    <property type="match status" value="1"/>
</dbReference>
<sequence length="1861" mass="199990">RHFSDTSATFSDTQRHFMTLQRHFSDTSVTLQRHFSDTSSNDKLAASERRRAARLSRRRLDRRRRRPRLKLRRPSRFESPLGELAGRGCSYSPLSECFTFCCFCCCFLLLLLLLAYQDRSGCRRRRRRRRGHDERAAELSLLLLLLLLETRACRACCRLFELRILHQRHFFSLLLFLLLIDALRAEGHLGRLFLKLDLLRLLLVLCNSALCTTRRRAADDSPAVPLVSVSSPLATGFSSTMELLRLLLALLELLELPEPLEPPPASLAAFSFSAARLSAVWMASSCSAGIRAQSAPNPNEFELTSRLYPNGGHDDGIIGVQRAALDHHLAALAAGLGGDQLAALPPVQRHLVAPQRSVAARAPHTSVMVLGLLLSSSDTSGPLTEVAWGHSNLVGLVRLVGGAVPGQGLQPDAVHSAGRQPRRLQAAVAGQPHAAVGDAVDQQAVPPSISVRPSASGCQKISTVPSTTCSSFTAGTQLNHFQDSLCDGSCQCAELTMGPGSTRPTASATGSSSTSDSSASSPAPESTTQNRLRDCDGWRLGATAMARMKTMPGLRSFSGSQETILGAGVRSGSGSTSTEPQRPGAPTEATQNMPGRVKVYRKLPRRLARPLLNDWSPFAVLSGACSGVGNFCVGVVAASCSEGVDWLIVLVVVVVVVVIVVAVVVVIVAIRSSKAAHSAVRRVHIDDVVLLELGRVSPVPQHAVALDDGDGGREEAGAGVEPHDGVVLRVADDHGADAALVHWGLLVGAELQEGPAGEIEDASLCEGALHAAARVRPWVVDRSDHRVAAEAGGAHLHLVHPAGGALADVVVQAGPLKPVHEGAGRVRQGAALKAVVQWPALRGHLKDIVQPVGPLPHPPDQVTTAHRELLWFEARLRDGDGVVLNPPPLTLGPGAAMSVDDARLFGALFSLKCWMAAWLGVTIRAPMLAKASCAESSSCWHWPSSQPSPELSDSPPARLQQVWREAICRQLHPVLLRLHLHDDGADVGGRLLVVEVRVVEHPRLQEVVVLLHWNQTRSPAFTTRMAGSKLRSVISTRCSLEFEFNCGGKMRYKLLTELGGRRRYSDCPMVRKLSLSCTCTMHRWYSAGVLPLAMNAELLKAAVHSTVGCLLHEVRHGACSTRGAKPSSSSLAKISFRSPTVTVSGVQRMPALTNLYSPGRRTGVNAARHRPELVAVVHHLRDVMFTCVLENPAWLMLTVATSSDLYKPLRHLSRSLSRLFSGCGRFAISDGPMRPPAFADPPPASDARVGAALALWAAVASDKDLPLAPPPPPAVGAPSPAPGCLASQSSESRSGQRQRQGAFQGLGRGLRQHRRQCPGRRHQLHQAVNDTPSARLSPPVGCLQRQQRDLLHCPWAVELGSDVDCQLKSPTAQNFAGTGQAGAAIECGIAGESMSRISAVQGGEAEISLGSSRSASQNPLIRPAQQLTRDQGGEDASPPPRAVVLSPPGDAAADSGREALLRQERRNSRGAAAWRQGRSGDQFQQLCLAIGPHAPPSSMAAATGLMRPLPSCGASSTSDSCRNVLRPQSQPEDKEEPQPQQPQRQRRQRRSVGWSNEAPGQPPSPSSVSPPPSILKAAPPQQPLPQSALLAAGGDQWQSAAATPDSGCSSCLYICSLALIALTFPFSLIFCLRVVAEYERAVVLRLGRVLGQQGKGPGLFFIIPCCDSVRIVDLRTVTFDVPPQEVLTKDSVTVAVDAVVYYRIFSPVVSVTNVEDADRSTRLLAQTTLRNVLGTKNLSEILSEREEISCMMQECLDLATDPWGVKVERVEIKDVRLPVQLQRAMAAEAEAAREARAKVIMAEGEQKASRALREAAVVIQESPFALQLRYLHTLNVISAEKNSTIIFPLPMEFLAHFRTGQ</sequence>
<evidence type="ECO:0000259" key="6">
    <source>
        <dbReference type="SMART" id="SM00244"/>
    </source>
</evidence>
<dbReference type="InterPro" id="IPR036013">
    <property type="entry name" value="Band_7/SPFH_dom_sf"/>
</dbReference>
<dbReference type="InterPro" id="IPR018080">
    <property type="entry name" value="Band_7/stomatin-like_CS"/>
</dbReference>
<dbReference type="PRINTS" id="PR00721">
    <property type="entry name" value="STOMATIN"/>
</dbReference>
<dbReference type="InterPro" id="IPR001972">
    <property type="entry name" value="Stomatin_HflK_fam"/>
</dbReference>
<evidence type="ECO:0000256" key="2">
    <source>
        <dbReference type="ARBA" id="ARBA00008164"/>
    </source>
</evidence>
<name>A0A1I8IIL9_9PLAT</name>
<dbReference type="GO" id="GO:0005886">
    <property type="term" value="C:plasma membrane"/>
    <property type="evidence" value="ECO:0007669"/>
    <property type="project" value="InterPro"/>
</dbReference>
<dbReference type="PANTHER" id="PTHR10264">
    <property type="entry name" value="BAND 7 PROTEIN-RELATED"/>
    <property type="match status" value="1"/>
</dbReference>
<dbReference type="PROSITE" id="PS01270">
    <property type="entry name" value="BAND_7"/>
    <property type="match status" value="1"/>
</dbReference>
<evidence type="ECO:0000256" key="3">
    <source>
        <dbReference type="ARBA" id="ARBA00023136"/>
    </source>
</evidence>
<evidence type="ECO:0000256" key="4">
    <source>
        <dbReference type="SAM" id="MobiDB-lite"/>
    </source>
</evidence>
<feature type="compositionally biased region" description="Low complexity" evidence="4">
    <location>
        <begin position="501"/>
        <end position="528"/>
    </location>
</feature>
<feature type="transmembrane region" description="Helical" evidence="5">
    <location>
        <begin position="97"/>
        <end position="116"/>
    </location>
</feature>
<feature type="domain" description="Band 7" evidence="6">
    <location>
        <begin position="1630"/>
        <end position="1789"/>
    </location>
</feature>
<proteinExistence type="inferred from homology"/>
<feature type="compositionally biased region" description="Low complexity" evidence="4">
    <location>
        <begin position="1285"/>
        <end position="1305"/>
    </location>
</feature>
<keyword evidence="3 5" id="KW-0472">Membrane</keyword>